<dbReference type="EMBL" id="JARIHO010000028">
    <property type="protein sequence ID" value="KAJ7339271.1"/>
    <property type="molecule type" value="Genomic_DNA"/>
</dbReference>
<comment type="caution">
    <text evidence="2">The sequence shown here is derived from an EMBL/GenBank/DDBJ whole genome shotgun (WGS) entry which is preliminary data.</text>
</comment>
<accession>A0AAD6ZUA4</accession>
<feature type="transmembrane region" description="Helical" evidence="1">
    <location>
        <begin position="20"/>
        <end position="39"/>
    </location>
</feature>
<proteinExistence type="predicted"/>
<evidence type="ECO:0000256" key="1">
    <source>
        <dbReference type="SAM" id="Phobius"/>
    </source>
</evidence>
<reference evidence="2" key="1">
    <citation type="submission" date="2023-03" db="EMBL/GenBank/DDBJ databases">
        <title>Massive genome expansion in bonnet fungi (Mycena s.s.) driven by repeated elements and novel gene families across ecological guilds.</title>
        <authorList>
            <consortium name="Lawrence Berkeley National Laboratory"/>
            <person name="Harder C.B."/>
            <person name="Miyauchi S."/>
            <person name="Viragh M."/>
            <person name="Kuo A."/>
            <person name="Thoen E."/>
            <person name="Andreopoulos B."/>
            <person name="Lu D."/>
            <person name="Skrede I."/>
            <person name="Drula E."/>
            <person name="Henrissat B."/>
            <person name="Morin E."/>
            <person name="Kohler A."/>
            <person name="Barry K."/>
            <person name="LaButti K."/>
            <person name="Morin E."/>
            <person name="Salamov A."/>
            <person name="Lipzen A."/>
            <person name="Mereny Z."/>
            <person name="Hegedus B."/>
            <person name="Baldrian P."/>
            <person name="Stursova M."/>
            <person name="Weitz H."/>
            <person name="Taylor A."/>
            <person name="Grigoriev I.V."/>
            <person name="Nagy L.G."/>
            <person name="Martin F."/>
            <person name="Kauserud H."/>
        </authorList>
    </citation>
    <scope>NUCLEOTIDE SEQUENCE</scope>
    <source>
        <strain evidence="2">CBHHK002</strain>
    </source>
</reference>
<organism evidence="2 3">
    <name type="scientific">Mycena albidolilacea</name>
    <dbReference type="NCBI Taxonomy" id="1033008"/>
    <lineage>
        <taxon>Eukaryota</taxon>
        <taxon>Fungi</taxon>
        <taxon>Dikarya</taxon>
        <taxon>Basidiomycota</taxon>
        <taxon>Agaricomycotina</taxon>
        <taxon>Agaricomycetes</taxon>
        <taxon>Agaricomycetidae</taxon>
        <taxon>Agaricales</taxon>
        <taxon>Marasmiineae</taxon>
        <taxon>Mycenaceae</taxon>
        <taxon>Mycena</taxon>
    </lineage>
</organism>
<keyword evidence="1" id="KW-0812">Transmembrane</keyword>
<protein>
    <submittedName>
        <fullName evidence="2">Uncharacterized protein</fullName>
    </submittedName>
</protein>
<keyword evidence="3" id="KW-1185">Reference proteome</keyword>
<evidence type="ECO:0000313" key="2">
    <source>
        <dbReference type="EMBL" id="KAJ7339271.1"/>
    </source>
</evidence>
<gene>
    <name evidence="2" type="ORF">DFH08DRAFT_876444</name>
</gene>
<dbReference type="Proteomes" id="UP001218218">
    <property type="component" value="Unassembled WGS sequence"/>
</dbReference>
<evidence type="ECO:0000313" key="3">
    <source>
        <dbReference type="Proteomes" id="UP001218218"/>
    </source>
</evidence>
<name>A0AAD6ZUA4_9AGAR</name>
<feature type="transmembrane region" description="Helical" evidence="1">
    <location>
        <begin position="59"/>
        <end position="75"/>
    </location>
</feature>
<dbReference type="AlphaFoldDB" id="A0AAD6ZUA4"/>
<sequence>MPIYSRISRTLRIARTLPGYLVDFPHACLSTPILISYLISLLDLLRVRTATGYGPHTSIHLMSTTCIISSSLYYLHHTL</sequence>
<keyword evidence="1" id="KW-0472">Membrane</keyword>
<keyword evidence="1" id="KW-1133">Transmembrane helix</keyword>